<protein>
    <submittedName>
        <fullName evidence="2">Uncharacterized protein</fullName>
    </submittedName>
</protein>
<accession>A0A0H4VBP4</accession>
<organism evidence="2 3">
    <name type="scientific">Aurantiacibacter atlanticus</name>
    <dbReference type="NCBI Taxonomy" id="1648404"/>
    <lineage>
        <taxon>Bacteria</taxon>
        <taxon>Pseudomonadati</taxon>
        <taxon>Pseudomonadota</taxon>
        <taxon>Alphaproteobacteria</taxon>
        <taxon>Sphingomonadales</taxon>
        <taxon>Erythrobacteraceae</taxon>
        <taxon>Aurantiacibacter</taxon>
    </lineage>
</organism>
<feature type="region of interest" description="Disordered" evidence="1">
    <location>
        <begin position="1"/>
        <end position="43"/>
    </location>
</feature>
<dbReference type="KEGG" id="ery:CP97_07105"/>
<evidence type="ECO:0000256" key="1">
    <source>
        <dbReference type="SAM" id="MobiDB-lite"/>
    </source>
</evidence>
<dbReference type="Proteomes" id="UP000059113">
    <property type="component" value="Chromosome"/>
</dbReference>
<name>A0A0H4VBP4_9SPHN</name>
<evidence type="ECO:0000313" key="3">
    <source>
        <dbReference type="Proteomes" id="UP000059113"/>
    </source>
</evidence>
<evidence type="ECO:0000313" key="2">
    <source>
        <dbReference type="EMBL" id="AKQ41840.1"/>
    </source>
</evidence>
<dbReference type="PATRIC" id="fig|1648404.4.peg.1479"/>
<sequence length="84" mass="9071">MFPTTDAKEPSEPFPTRKKEKARSVDVRFPGTGGLPEIHYARDESPAVGGPIRVADLADNPEIGHFADNCVGNLVTDLRPATPE</sequence>
<proteinExistence type="predicted"/>
<dbReference type="EMBL" id="CP011310">
    <property type="protein sequence ID" value="AKQ41840.1"/>
    <property type="molecule type" value="Genomic_DNA"/>
</dbReference>
<gene>
    <name evidence="2" type="ORF">CP97_07105</name>
</gene>
<reference evidence="3" key="2">
    <citation type="submission" date="2015-04" db="EMBL/GenBank/DDBJ databases">
        <title>The complete genome sequence of Erythrobacter sp. s21-N3.</title>
        <authorList>
            <person name="Zhuang L."/>
            <person name="Liu Y."/>
            <person name="Shao Z."/>
        </authorList>
    </citation>
    <scope>NUCLEOTIDE SEQUENCE [LARGE SCALE GENOMIC DNA]</scope>
    <source>
        <strain evidence="3">s21-N3</strain>
    </source>
</reference>
<dbReference type="AlphaFoldDB" id="A0A0H4VBP4"/>
<feature type="compositionally biased region" description="Basic and acidic residues" evidence="1">
    <location>
        <begin position="1"/>
        <end position="26"/>
    </location>
</feature>
<reference evidence="2 3" key="1">
    <citation type="journal article" date="2015" name="Int. J. Syst. Evol. Microbiol.">
        <title>Erythrobacter atlanticus sp. nov., a bacterium from ocean sediment able to degrade polycyclic aromatic hydrocarbons.</title>
        <authorList>
            <person name="Zhuang L."/>
            <person name="Liu Y."/>
            <person name="Wang L."/>
            <person name="Wang W."/>
            <person name="Shao Z."/>
        </authorList>
    </citation>
    <scope>NUCLEOTIDE SEQUENCE [LARGE SCALE GENOMIC DNA]</scope>
    <source>
        <strain evidence="3">s21-N3</strain>
    </source>
</reference>
<keyword evidence="3" id="KW-1185">Reference proteome</keyword>